<dbReference type="InterPro" id="IPR000884">
    <property type="entry name" value="TSP1_rpt"/>
</dbReference>
<dbReference type="Pfam" id="PF13895">
    <property type="entry name" value="Ig_2"/>
    <property type="match status" value="1"/>
</dbReference>
<keyword evidence="3 9" id="KW-0245">EGF-like domain</keyword>
<organism evidence="13 14">
    <name type="scientific">Spodoptera litura</name>
    <name type="common">Asian cotton leafworm</name>
    <dbReference type="NCBI Taxonomy" id="69820"/>
    <lineage>
        <taxon>Eukaryota</taxon>
        <taxon>Metazoa</taxon>
        <taxon>Ecdysozoa</taxon>
        <taxon>Arthropoda</taxon>
        <taxon>Hexapoda</taxon>
        <taxon>Insecta</taxon>
        <taxon>Pterygota</taxon>
        <taxon>Neoptera</taxon>
        <taxon>Endopterygota</taxon>
        <taxon>Lepidoptera</taxon>
        <taxon>Glossata</taxon>
        <taxon>Ditrysia</taxon>
        <taxon>Noctuoidea</taxon>
        <taxon>Noctuidae</taxon>
        <taxon>Amphipyrinae</taxon>
        <taxon>Spodoptera</taxon>
    </lineage>
</organism>
<dbReference type="Gene3D" id="2.60.40.10">
    <property type="entry name" value="Immunoglobulins"/>
    <property type="match status" value="16"/>
</dbReference>
<feature type="domain" description="Ig-like" evidence="12">
    <location>
        <begin position="1511"/>
        <end position="1618"/>
    </location>
</feature>
<comment type="subcellular location">
    <subcellularLocation>
        <location evidence="1">Secreted</location>
    </subcellularLocation>
</comment>
<dbReference type="InterPro" id="IPR036383">
    <property type="entry name" value="TSP1_rpt_sf"/>
</dbReference>
<dbReference type="Gene3D" id="2.10.25.10">
    <property type="entry name" value="Laminin"/>
    <property type="match status" value="2"/>
</dbReference>
<dbReference type="Pfam" id="PF13927">
    <property type="entry name" value="Ig_3"/>
    <property type="match status" value="5"/>
</dbReference>
<protein>
    <submittedName>
        <fullName evidence="14">Hemicentin-1-like</fullName>
    </submittedName>
</protein>
<dbReference type="PROSITE" id="PS00010">
    <property type="entry name" value="ASX_HYDROXYL"/>
    <property type="match status" value="1"/>
</dbReference>
<evidence type="ECO:0000256" key="6">
    <source>
        <dbReference type="ARBA" id="ARBA00023157"/>
    </source>
</evidence>
<dbReference type="InterPro" id="IPR036179">
    <property type="entry name" value="Ig-like_dom_sf"/>
</dbReference>
<evidence type="ECO:0000313" key="14">
    <source>
        <dbReference type="RefSeq" id="XP_022823923.1"/>
    </source>
</evidence>
<evidence type="ECO:0000256" key="1">
    <source>
        <dbReference type="ARBA" id="ARBA00004613"/>
    </source>
</evidence>
<dbReference type="SUPFAM" id="SSF57184">
    <property type="entry name" value="Growth factor receptor domain"/>
    <property type="match status" value="1"/>
</dbReference>
<dbReference type="InterPro" id="IPR036465">
    <property type="entry name" value="vWFA_dom_sf"/>
</dbReference>
<dbReference type="SMART" id="SM00181">
    <property type="entry name" value="EGF"/>
    <property type="match status" value="2"/>
</dbReference>
<feature type="chain" id="PRO_5039896789" evidence="10">
    <location>
        <begin position="22"/>
        <end position="2254"/>
    </location>
</feature>
<name>A0A9J7E408_SPOLT</name>
<evidence type="ECO:0000256" key="7">
    <source>
        <dbReference type="ARBA" id="ARBA00023180"/>
    </source>
</evidence>
<feature type="domain" description="Ig-like" evidence="12">
    <location>
        <begin position="1726"/>
        <end position="1815"/>
    </location>
</feature>
<keyword evidence="2" id="KW-0964">Secreted</keyword>
<proteinExistence type="predicted"/>
<feature type="domain" description="Ig-like" evidence="12">
    <location>
        <begin position="1163"/>
        <end position="1246"/>
    </location>
</feature>
<dbReference type="InterPro" id="IPR009030">
    <property type="entry name" value="Growth_fac_rcpt_cys_sf"/>
</dbReference>
<dbReference type="PROSITE" id="PS50835">
    <property type="entry name" value="IG_LIKE"/>
    <property type="match status" value="15"/>
</dbReference>
<dbReference type="Pfam" id="PF07645">
    <property type="entry name" value="EGF_CA"/>
    <property type="match status" value="2"/>
</dbReference>
<dbReference type="InterPro" id="IPR003598">
    <property type="entry name" value="Ig_sub2"/>
</dbReference>
<dbReference type="RefSeq" id="XP_022823923.1">
    <property type="nucleotide sequence ID" value="XM_022968155.1"/>
</dbReference>
<feature type="domain" description="Ig-like" evidence="12">
    <location>
        <begin position="1820"/>
        <end position="1912"/>
    </location>
</feature>
<dbReference type="CDD" id="cd00054">
    <property type="entry name" value="EGF_CA"/>
    <property type="match status" value="2"/>
</dbReference>
<sequence length="2254" mass="249353">MFHKVKCFLLITCVFIFGIECKKVNRRSTEDKDGGKSSLAFIFDTTGSMYNDLRQLREGAEMILNTALQESGVIADFVFVPFHDPLVGPVTVTKNKRVFQRALNMVHVQGGGDCPEKSLTGIQLALNVSRPRSFLYVFTDATATDHRIVGKVLDAIQRKQSQVVFILTGHCNDLKRPSYKVYQQVAAASSGQIFNLNKTNVHMMLDFVKSSIKGRTVNLASVSNPPGYNYTQEIPVDSTLGEVTVSVSGVKPKISVIDPNGEKLTGPPKLITTLDLSEIMIVKVMQPEPGNWTVTVGSEKEHSVKVVGLSNVTFNHGFSVEQPKSMKETSYRPLKGTYNHMLISLSPPNVTASIQYAEILTLDGRSLFELPLKKIDNNLYSADPFIPPDDFFYIAINGQDKYKQDLRRIGATAIQAQLPDVPYLTASRKVEAHSHSRVVLSCSVESLVPVTAMWTKDGTKMYKQITSLQTTSIDFVIDNMKEEDVGTYRCIAHNMAGVSRTSTVLDLIVEPPQITMEPENTTELEVGDTLTISCTVYSEALLLENRLIFNGSQTHYATEIDKEPKLEGVYPYKKNIKIDSDTVGLYTCVAANRGGKTNQTTLIKLKADPTAQILGPHTLSKKINSSMQLVCTVDNAGAVVWTAPNGTVVRSRNITGPSNDMLEIKNVTNDGEWTCSAVRGSRRGIDKVNVNVLIKPVVSIIGSKNITILNGTVVEVNCEVVAKPSPRILWHRETETFLNNTIKQIQPNVYRSVLKLNSSADSVAATYFCFGENSEGIHQDSLTVHVRRKMKLLHGFEDQSVQLYYQVELQCVIDSYPLPNIIWYHNGTELVTNSNVHVSEDNSTVYLKRIEFNDLGGYTCIADNGYENIIVSGTIGVTGLAAPVISKELTKITARSGNSTKITCRVLKGSPEPTISWEFKKQSSNEFATLPDGVVNNEKELILSNTVEEQSGVYRCTAVNVIGKDVYDVLLVIQYPPRIDSTLEGVNKPREVKLGNEVKFSCKTEGSPPPILVWTKDTRPLVYSDNIILSDKNELSIKSVSAYDSGTYTCTATSTIGSTHKDFTLIVYDPPKVTSSPETLLEVLEGQRVELPCSAQGVPSPIVEWTQNGAPLSDHRKYVDEYGLSFVANLTDFGDYACTASNVYGNTSVTYTVHIWVPPYIGPPLYSMKVVLLGDNVTLQCDVIGFPVPTVRWQFQDSLLTSNTSDLSTNDIGNLYINQVKHNHEGSYVCVAENNGGIAEKSTYLKVNEPPQILEDNYTGPYLATTMDTALTIACRATGKPKPYVVWSKDEFYLNNDPRYTIDLDGTLTIKSPSEDMSGNYTCTVKNSIGVVNKTVPVEIYSIPVHSQSEESLSSVTLVEGTNATVECPVTGSHSLKWYKNANVISSGPLLLTNVSRYNASTYTCVARNVVGSAYAKVQVVVEWPPAFVDHTSTSVEVLRGDDWYFDCAADAKPRAKTKWMFKSKPLVFEDKPRLKVINIQPHNAGEYKCIVSNVHGTVIKQFSLNVLIPPFISEFDMLDVQLKEGVNATLQCNARGTPQPTLTWTYKYQGSRLRVTCKAAGNPIPDIQWIHQGLVVSENSYDIDYADLILNDVQLAQSGVYTCVASNEGGTHEKKIKIDVLEPPKIFQELFQNANVTSNEVHLEVISGQSFYLHCHPYGNPQPEIYWFKDDLPLKFFDDAMVSTDFGEVVVAKKAVQEQSGNYTCVARNKVGNTSVVYLVDVLVPPPSPKESTKKVTIGFAKPLVLTCPAVGSPSPSVMWVKHPYSEISRNDRVHLTDDNFTMVINRTEVTDGGKYSCIMTNKVGTTEVIYDVTIHKPPSIAGNVGNNLVEGHVVALKRSIVLKCEADGHPMPKITWLKDTQILSESLANIQRVLGNSLLAIWSANVRDAGQYICVVENEAGTAHRRYNVAIQVPAKWSSWTQWTLCNVTCGLGYQLRSRSCHFVDDKNMTIDSSSKSEKIILDQTACRGPTVDKRRCHMPPCDVDESKPRWSMWSQWSECSATCGVGTQARTRRCKTKAKCEGDNVQIKKCPDLPLCSPALNQNNVNEVTDNNNNNEDNSDTDSYLPDLTYEIQPETINSYSSPDVEEFYSTSGSQATTVFFDVSVTENLDHSDRGPCDPGYRHNASYNTCEDIDECLFETNQCHSTQVCVNTDGAYRCACTPGYLALAAGQRCLDINECELETDGCSHSCVNTAGGYACACPRHLRLHIDKHHCVTPALYRRPLSELESEYLSTTIDFPTKYTKTIRNTKS</sequence>
<dbReference type="PROSITE" id="PS01187">
    <property type="entry name" value="EGF_CA"/>
    <property type="match status" value="2"/>
</dbReference>
<dbReference type="InterPro" id="IPR018097">
    <property type="entry name" value="EGF_Ca-bd_CS"/>
</dbReference>
<dbReference type="SMART" id="SM00209">
    <property type="entry name" value="TSP1"/>
    <property type="match status" value="2"/>
</dbReference>
<dbReference type="CDD" id="cd00096">
    <property type="entry name" value="Ig"/>
    <property type="match status" value="3"/>
</dbReference>
<gene>
    <name evidence="14" type="primary">LOC111354607</name>
</gene>
<evidence type="ECO:0000259" key="12">
    <source>
        <dbReference type="PROSITE" id="PS50835"/>
    </source>
</evidence>
<evidence type="ECO:0000256" key="9">
    <source>
        <dbReference type="PROSITE-ProRule" id="PRU00076"/>
    </source>
</evidence>
<dbReference type="FunFam" id="2.60.40.10:FF:000107">
    <property type="entry name" value="Myosin, light chain kinase a"/>
    <property type="match status" value="1"/>
</dbReference>
<dbReference type="OrthoDB" id="5985519at2759"/>
<feature type="domain" description="Ig-like" evidence="12">
    <location>
        <begin position="1344"/>
        <end position="1423"/>
    </location>
</feature>
<keyword evidence="7" id="KW-0325">Glycoprotein</keyword>
<evidence type="ECO:0000259" key="11">
    <source>
        <dbReference type="PROSITE" id="PS50026"/>
    </source>
</evidence>
<dbReference type="InterPro" id="IPR049883">
    <property type="entry name" value="NOTCH1_EGF-like"/>
</dbReference>
<evidence type="ECO:0000313" key="13">
    <source>
        <dbReference type="Proteomes" id="UP000301870"/>
    </source>
</evidence>
<feature type="signal peptide" evidence="10">
    <location>
        <begin position="1"/>
        <end position="21"/>
    </location>
</feature>
<dbReference type="PANTHER" id="PTHR12231">
    <property type="entry name" value="CTX-RELATED TYPE I TRANSMEMBRANE PROTEIN"/>
    <property type="match status" value="1"/>
</dbReference>
<dbReference type="InterPro" id="IPR056861">
    <property type="entry name" value="HMCN1-like_VWA"/>
</dbReference>
<feature type="domain" description="Ig-like" evidence="12">
    <location>
        <begin position="1426"/>
        <end position="1506"/>
    </location>
</feature>
<feature type="domain" description="Ig-like" evidence="12">
    <location>
        <begin position="1625"/>
        <end position="1718"/>
    </location>
</feature>
<dbReference type="SMART" id="SM00179">
    <property type="entry name" value="EGF_CA"/>
    <property type="match status" value="2"/>
</dbReference>
<dbReference type="PROSITE" id="PS50092">
    <property type="entry name" value="TSP1"/>
    <property type="match status" value="2"/>
</dbReference>
<dbReference type="SMART" id="SM00409">
    <property type="entry name" value="IG"/>
    <property type="match status" value="16"/>
</dbReference>
<dbReference type="SUPFAM" id="SSF48726">
    <property type="entry name" value="Immunoglobulin"/>
    <property type="match status" value="15"/>
</dbReference>
<keyword evidence="8" id="KW-0393">Immunoglobulin domain</keyword>
<feature type="domain" description="Ig-like" evidence="12">
    <location>
        <begin position="797"/>
        <end position="876"/>
    </location>
</feature>
<dbReference type="GeneID" id="111354607"/>
<dbReference type="InterPro" id="IPR000742">
    <property type="entry name" value="EGF"/>
</dbReference>
<dbReference type="PROSITE" id="PS50026">
    <property type="entry name" value="EGF_3"/>
    <property type="match status" value="1"/>
</dbReference>
<dbReference type="Pfam" id="PF00090">
    <property type="entry name" value="TSP_1"/>
    <property type="match status" value="2"/>
</dbReference>
<dbReference type="InterPro" id="IPR013098">
    <property type="entry name" value="Ig_I-set"/>
</dbReference>
<dbReference type="PROSITE" id="PS01186">
    <property type="entry name" value="EGF_2"/>
    <property type="match status" value="1"/>
</dbReference>
<feature type="domain" description="Ig-like" evidence="12">
    <location>
        <begin position="696"/>
        <end position="785"/>
    </location>
</feature>
<comment type="caution">
    <text evidence="9">Lacks conserved residue(s) required for the propagation of feature annotation.</text>
</comment>
<evidence type="ECO:0000256" key="3">
    <source>
        <dbReference type="ARBA" id="ARBA00022536"/>
    </source>
</evidence>
<dbReference type="InterPro" id="IPR001881">
    <property type="entry name" value="EGF-like_Ca-bd_dom"/>
</dbReference>
<dbReference type="GO" id="GO:0005509">
    <property type="term" value="F:calcium ion binding"/>
    <property type="evidence" value="ECO:0007669"/>
    <property type="project" value="InterPro"/>
</dbReference>
<dbReference type="Pfam" id="PF23560">
    <property type="entry name" value="GBD_Hemicentin"/>
    <property type="match status" value="1"/>
</dbReference>
<feature type="domain" description="Ig-like" evidence="12">
    <location>
        <begin position="1071"/>
        <end position="1154"/>
    </location>
</feature>
<dbReference type="PANTHER" id="PTHR12231:SF253">
    <property type="entry name" value="DPR-INTERACTING PROTEIN ETA, ISOFORM B-RELATED"/>
    <property type="match status" value="1"/>
</dbReference>
<reference evidence="14" key="1">
    <citation type="submission" date="2025-08" db="UniProtKB">
        <authorList>
            <consortium name="RefSeq"/>
        </authorList>
    </citation>
    <scope>IDENTIFICATION</scope>
    <source>
        <strain evidence="14">Ishihara</strain>
        <tissue evidence="14">Whole body</tissue>
    </source>
</reference>
<evidence type="ECO:0000256" key="2">
    <source>
        <dbReference type="ARBA" id="ARBA00022525"/>
    </source>
</evidence>
<dbReference type="FunFam" id="2.10.25.10:FF:000038">
    <property type="entry name" value="Fibrillin 2"/>
    <property type="match status" value="1"/>
</dbReference>
<dbReference type="InterPro" id="IPR056475">
    <property type="entry name" value="GBD_Hemicentin/VWA7"/>
</dbReference>
<dbReference type="SUPFAM" id="SSF82895">
    <property type="entry name" value="TSP-1 type 1 repeat"/>
    <property type="match status" value="2"/>
</dbReference>
<dbReference type="Pfam" id="PF25106">
    <property type="entry name" value="VWA_4"/>
    <property type="match status" value="1"/>
</dbReference>
<feature type="domain" description="Ig-like" evidence="12">
    <location>
        <begin position="419"/>
        <end position="506"/>
    </location>
</feature>
<evidence type="ECO:0000256" key="4">
    <source>
        <dbReference type="ARBA" id="ARBA00022729"/>
    </source>
</evidence>
<dbReference type="Gene3D" id="3.40.50.410">
    <property type="entry name" value="von Willebrand factor, type A domain"/>
    <property type="match status" value="1"/>
</dbReference>
<feature type="domain" description="EGF-like" evidence="11">
    <location>
        <begin position="2135"/>
        <end position="2177"/>
    </location>
</feature>
<evidence type="ECO:0000256" key="10">
    <source>
        <dbReference type="SAM" id="SignalP"/>
    </source>
</evidence>
<dbReference type="Gene3D" id="2.20.100.10">
    <property type="entry name" value="Thrombospondin type-1 (TSP1) repeat"/>
    <property type="match status" value="2"/>
</dbReference>
<dbReference type="FunFam" id="2.60.40.10:FF:000130">
    <property type="entry name" value="Hemicentin 1"/>
    <property type="match status" value="1"/>
</dbReference>
<dbReference type="Pfam" id="PF07679">
    <property type="entry name" value="I-set"/>
    <property type="match status" value="7"/>
</dbReference>
<evidence type="ECO:0000256" key="8">
    <source>
        <dbReference type="ARBA" id="ARBA00023319"/>
    </source>
</evidence>
<dbReference type="GO" id="GO:0005576">
    <property type="term" value="C:extracellular region"/>
    <property type="evidence" value="ECO:0007669"/>
    <property type="project" value="UniProtKB-SubCell"/>
</dbReference>
<dbReference type="Proteomes" id="UP000301870">
    <property type="component" value="Chromosome 18"/>
</dbReference>
<feature type="domain" description="Ig-like" evidence="12">
    <location>
        <begin position="512"/>
        <end position="603"/>
    </location>
</feature>
<dbReference type="InterPro" id="IPR007110">
    <property type="entry name" value="Ig-like_dom"/>
</dbReference>
<dbReference type="InterPro" id="IPR003599">
    <property type="entry name" value="Ig_sub"/>
</dbReference>
<feature type="domain" description="Ig-like" evidence="12">
    <location>
        <begin position="1251"/>
        <end position="1339"/>
    </location>
</feature>
<dbReference type="InterPro" id="IPR000152">
    <property type="entry name" value="EGF-type_Asp/Asn_hydroxyl_site"/>
</dbReference>
<dbReference type="InterPro" id="IPR051170">
    <property type="entry name" value="Neural/epithelial_adhesion"/>
</dbReference>
<dbReference type="GO" id="GO:0032991">
    <property type="term" value="C:protein-containing complex"/>
    <property type="evidence" value="ECO:0007669"/>
    <property type="project" value="UniProtKB-ARBA"/>
</dbReference>
<feature type="domain" description="Ig-like" evidence="12">
    <location>
        <begin position="977"/>
        <end position="1064"/>
    </location>
</feature>
<dbReference type="SMART" id="SM00408">
    <property type="entry name" value="IGc2"/>
    <property type="match status" value="15"/>
</dbReference>
<dbReference type="SUPFAM" id="SSF53300">
    <property type="entry name" value="vWA-like"/>
    <property type="match status" value="1"/>
</dbReference>
<keyword evidence="5" id="KW-0677">Repeat</keyword>
<evidence type="ECO:0000256" key="5">
    <source>
        <dbReference type="ARBA" id="ARBA00022737"/>
    </source>
</evidence>
<dbReference type="KEGG" id="sliu:111354607"/>
<accession>A0A9J7E408</accession>
<keyword evidence="13" id="KW-1185">Reference proteome</keyword>
<dbReference type="InterPro" id="IPR013783">
    <property type="entry name" value="Ig-like_fold"/>
</dbReference>
<feature type="domain" description="Ig-like" evidence="12">
    <location>
        <begin position="883"/>
        <end position="967"/>
    </location>
</feature>
<keyword evidence="4 10" id="KW-0732">Signal</keyword>
<keyword evidence="6" id="KW-1015">Disulfide bond</keyword>